<feature type="non-terminal residue" evidence="2">
    <location>
        <position position="75"/>
    </location>
</feature>
<dbReference type="InterPro" id="IPR014043">
    <property type="entry name" value="Acyl_transferase_dom"/>
</dbReference>
<dbReference type="Gene3D" id="3.40.366.10">
    <property type="entry name" value="Malonyl-Coenzyme A Acyl Carrier Protein, domain 2"/>
    <property type="match status" value="1"/>
</dbReference>
<dbReference type="GO" id="GO:0016740">
    <property type="term" value="F:transferase activity"/>
    <property type="evidence" value="ECO:0007669"/>
    <property type="project" value="InterPro"/>
</dbReference>
<dbReference type="RefSeq" id="WP_157878499.1">
    <property type="nucleotide sequence ID" value="NZ_LGKG01000122.1"/>
</dbReference>
<accession>A0A0N0XWB8</accession>
<reference evidence="2" key="1">
    <citation type="submission" date="2015-07" db="EMBL/GenBank/DDBJ databases">
        <authorList>
            <person name="Noorani M."/>
        </authorList>
    </citation>
    <scope>NUCLEOTIDE SEQUENCE [LARGE SCALE GENOMIC DNA]</scope>
    <source>
        <strain evidence="2">NRRL ISP-5002</strain>
    </source>
</reference>
<reference evidence="4" key="2">
    <citation type="submission" date="2015-07" db="EMBL/GenBank/DDBJ databases">
        <authorList>
            <person name="Ju K.-S."/>
            <person name="Doroghazi J.R."/>
            <person name="Metcalf W.W."/>
        </authorList>
    </citation>
    <scope>NUCLEOTIDE SEQUENCE [LARGE SCALE GENOMIC DNA]</scope>
    <source>
        <strain evidence="4">NRRL ISP-5002</strain>
    </source>
</reference>
<dbReference type="InterPro" id="IPR016035">
    <property type="entry name" value="Acyl_Trfase/lysoPLipase"/>
</dbReference>
<comment type="caution">
    <text evidence="2">The sequence shown here is derived from an EMBL/GenBank/DDBJ whole genome shotgun (WGS) entry which is preliminary data.</text>
</comment>
<dbReference type="Pfam" id="PF00698">
    <property type="entry name" value="Acyl_transf_1"/>
    <property type="match status" value="1"/>
</dbReference>
<feature type="domain" description="Malonyl-CoA:ACP transacylase (MAT)" evidence="1">
    <location>
        <begin position="3"/>
        <end position="73"/>
    </location>
</feature>
<dbReference type="SUPFAM" id="SSF52151">
    <property type="entry name" value="FabD/lysophospholipase-like"/>
    <property type="match status" value="1"/>
</dbReference>
<gene>
    <name evidence="3" type="ORF">ADL29_14865</name>
    <name evidence="2" type="ORF">ADL29_15390</name>
</gene>
<name>A0A0N0XWB8_9ACTN</name>
<evidence type="ECO:0000313" key="4">
    <source>
        <dbReference type="Proteomes" id="UP000037982"/>
    </source>
</evidence>
<dbReference type="InterPro" id="IPR001227">
    <property type="entry name" value="Ac_transferase_dom_sf"/>
</dbReference>
<evidence type="ECO:0000313" key="2">
    <source>
        <dbReference type="EMBL" id="KPC63694.1"/>
    </source>
</evidence>
<dbReference type="EMBL" id="LGKG01000122">
    <property type="protein sequence ID" value="KPC63808.1"/>
    <property type="molecule type" value="Genomic_DNA"/>
</dbReference>
<dbReference type="EMBL" id="LGKG01000126">
    <property type="protein sequence ID" value="KPC63694.1"/>
    <property type="molecule type" value="Genomic_DNA"/>
</dbReference>
<dbReference type="AlphaFoldDB" id="A0A0N0XWB8"/>
<organism evidence="2 4">
    <name type="scientific">Streptomyces chattanoogensis</name>
    <dbReference type="NCBI Taxonomy" id="66876"/>
    <lineage>
        <taxon>Bacteria</taxon>
        <taxon>Bacillati</taxon>
        <taxon>Actinomycetota</taxon>
        <taxon>Actinomycetes</taxon>
        <taxon>Kitasatosporales</taxon>
        <taxon>Streptomycetaceae</taxon>
        <taxon>Streptomyces</taxon>
    </lineage>
</organism>
<proteinExistence type="predicted"/>
<sequence>DTSIMDAAYWHRNLRQTVEFETATSALADQGFGLFVEVSPHPVLTFAIQDVAAVGTLRRDDGGWARFLTSAGEAF</sequence>
<feature type="non-terminal residue" evidence="2">
    <location>
        <position position="1"/>
    </location>
</feature>
<protein>
    <recommendedName>
        <fullName evidence="1">Malonyl-CoA:ACP transacylase (MAT) domain-containing protein</fullName>
    </recommendedName>
</protein>
<dbReference type="Proteomes" id="UP000037982">
    <property type="component" value="Unassembled WGS sequence"/>
</dbReference>
<keyword evidence="4" id="KW-1185">Reference proteome</keyword>
<evidence type="ECO:0000313" key="3">
    <source>
        <dbReference type="EMBL" id="KPC63808.1"/>
    </source>
</evidence>
<evidence type="ECO:0000259" key="1">
    <source>
        <dbReference type="Pfam" id="PF00698"/>
    </source>
</evidence>